<sequence>MIARDHGEALREALGSREVTAELLRGRVISADAYEEQFILRADEISSTRATNFMWHVYPEMLRSQQRVPFSLQLMRKGIRAPSGWFKSPPDFVPLFNPSLIALEDGSLLATMRMSNGPGCPSVRHARESSMDTRIFLNALVLVHINPVDLEVLSHTMVEMPELACQFTSETKMSGRRFLDQVRGPMDARLVQGSDGEMWLSFYAERNVPGSDEIVRGMNAAPLHVEWAQCPEEEHAWQLRGRDEALVGAGCRWLGMGDGRSGDACRASCEASSSHCNAVSLGPGRCELRRCEPEVEVATQAGWETWLHEGLLQWHRAAQPCTTFAMGSGLSLRECQRSCEAADDCSAVLFSPRFESCALQRCDGLAGRPGGAPGWEAWRLGPPPPQQCLRRAWVEPTELLTFPTVNGVEKNWNLIKAERDRLVIEYFVEPHIVLEAGLDRSSGVALTSLAEHAVSRWPYDVLHGVSNVRGGYCCLELPQRLWPDWYFAAGGPGPMLLGCGHLQRIRSPFDQAKGDLTRFRRQDKTRAYHNFFYVVRGSSPFEVMAVSTEWCITMNGHFSSHWRQEFADGEEACEAIQFASGIALRGADELVVAYGINDCESDLLSLPVARVLEMLRPVQSTLNVSLDELEMI</sequence>
<protein>
    <submittedName>
        <fullName evidence="1">Uncharacterized protein</fullName>
    </submittedName>
</protein>
<organism evidence="1 2">
    <name type="scientific">Prorocentrum cordatum</name>
    <dbReference type="NCBI Taxonomy" id="2364126"/>
    <lineage>
        <taxon>Eukaryota</taxon>
        <taxon>Sar</taxon>
        <taxon>Alveolata</taxon>
        <taxon>Dinophyceae</taxon>
        <taxon>Prorocentrales</taxon>
        <taxon>Prorocentraceae</taxon>
        <taxon>Prorocentrum</taxon>
    </lineage>
</organism>
<reference evidence="1" key="1">
    <citation type="submission" date="2023-10" db="EMBL/GenBank/DDBJ databases">
        <authorList>
            <person name="Chen Y."/>
            <person name="Shah S."/>
            <person name="Dougan E. K."/>
            <person name="Thang M."/>
            <person name="Chan C."/>
        </authorList>
    </citation>
    <scope>NUCLEOTIDE SEQUENCE [LARGE SCALE GENOMIC DNA]</scope>
</reference>
<evidence type="ECO:0000313" key="1">
    <source>
        <dbReference type="EMBL" id="CAK0894714.1"/>
    </source>
</evidence>
<name>A0ABN9X9Y7_9DINO</name>
<gene>
    <name evidence="1" type="ORF">PCOR1329_LOCUS73681</name>
</gene>
<keyword evidence="2" id="KW-1185">Reference proteome</keyword>
<evidence type="ECO:0000313" key="2">
    <source>
        <dbReference type="Proteomes" id="UP001189429"/>
    </source>
</evidence>
<proteinExistence type="predicted"/>
<accession>A0ABN9X9Y7</accession>
<comment type="caution">
    <text evidence="1">The sequence shown here is derived from an EMBL/GenBank/DDBJ whole genome shotgun (WGS) entry which is preliminary data.</text>
</comment>
<dbReference type="Proteomes" id="UP001189429">
    <property type="component" value="Unassembled WGS sequence"/>
</dbReference>
<dbReference type="EMBL" id="CAUYUJ010019938">
    <property type="protein sequence ID" value="CAK0894714.1"/>
    <property type="molecule type" value="Genomic_DNA"/>
</dbReference>